<evidence type="ECO:0000259" key="1">
    <source>
        <dbReference type="Pfam" id="PF21607"/>
    </source>
</evidence>
<evidence type="ECO:0000313" key="3">
    <source>
        <dbReference type="Proteomes" id="UP000279306"/>
    </source>
</evidence>
<dbReference type="PANTHER" id="PTHR32332">
    <property type="entry name" value="2-NITROPROPANE DIOXYGENASE"/>
    <property type="match status" value="1"/>
</dbReference>
<dbReference type="EMBL" id="LR134356">
    <property type="protein sequence ID" value="VEG55281.1"/>
    <property type="molecule type" value="Genomic_DNA"/>
</dbReference>
<proteinExistence type="predicted"/>
<keyword evidence="3" id="KW-1185">Reference proteome</keyword>
<name>A0A448IS58_MYCAU</name>
<accession>A0A448IS58</accession>
<dbReference type="InterPro" id="IPR014179">
    <property type="entry name" value="PfaD-like_TIM-barrel"/>
</dbReference>
<organism evidence="2 3">
    <name type="scientific">Mycolicibacterium aurum</name>
    <name type="common">Mycobacterium aurum</name>
    <dbReference type="NCBI Taxonomy" id="1791"/>
    <lineage>
        <taxon>Bacteria</taxon>
        <taxon>Bacillati</taxon>
        <taxon>Actinomycetota</taxon>
        <taxon>Actinomycetes</taxon>
        <taxon>Mycobacteriales</taxon>
        <taxon>Mycobacteriaceae</taxon>
        <taxon>Mycolicibacterium</taxon>
    </lineage>
</organism>
<gene>
    <name evidence="2" type="primary">baeE</name>
    <name evidence="2" type="ORF">NCTC10437_02907</name>
</gene>
<dbReference type="Pfam" id="PF21607">
    <property type="entry name" value="FabD_helical_ins"/>
    <property type="match status" value="1"/>
</dbReference>
<dbReference type="Gene3D" id="3.20.20.70">
    <property type="entry name" value="Aldolase class I"/>
    <property type="match status" value="1"/>
</dbReference>
<dbReference type="InterPro" id="IPR013785">
    <property type="entry name" value="Aldolase_TIM"/>
</dbReference>
<evidence type="ECO:0000313" key="2">
    <source>
        <dbReference type="EMBL" id="VEG55281.1"/>
    </source>
</evidence>
<protein>
    <submittedName>
        <fullName evidence="2">Polyketide biosynthesis protein BaeE</fullName>
    </submittedName>
</protein>
<dbReference type="PANTHER" id="PTHR32332:SF20">
    <property type="entry name" value="2-NITROPROPANE DIOXYGENASE-LIKE PROTEIN"/>
    <property type="match status" value="1"/>
</dbReference>
<reference evidence="2 3" key="1">
    <citation type="submission" date="2018-12" db="EMBL/GenBank/DDBJ databases">
        <authorList>
            <consortium name="Pathogen Informatics"/>
        </authorList>
    </citation>
    <scope>NUCLEOTIDE SEQUENCE [LARGE SCALE GENOMIC DNA]</scope>
    <source>
        <strain evidence="2 3">NCTC10437</strain>
    </source>
</reference>
<dbReference type="Proteomes" id="UP000279306">
    <property type="component" value="Chromosome"/>
</dbReference>
<feature type="domain" description="[Acyl-carrier-protein] S-malonyltransferase-like inserted helical" evidence="1">
    <location>
        <begin position="392"/>
        <end position="471"/>
    </location>
</feature>
<dbReference type="STRING" id="1791.GCA_001049355_01045"/>
<dbReference type="InterPro" id="IPR049489">
    <property type="entry name" value="FabD-like_helical_ins"/>
</dbReference>
<dbReference type="NCBIfam" id="TIGR02814">
    <property type="entry name" value="pfaD_fam"/>
    <property type="match status" value="1"/>
</dbReference>
<dbReference type="KEGG" id="mauu:NCTC10437_02907"/>
<dbReference type="SUPFAM" id="SSF51412">
    <property type="entry name" value="Inosine monophosphate dehydrogenase (IMPDH)"/>
    <property type="match status" value="1"/>
</dbReference>
<dbReference type="AlphaFoldDB" id="A0A448IS58"/>
<dbReference type="RefSeq" id="WP_048630995.1">
    <property type="nucleotide sequence ID" value="NZ_CVQQ01000002.1"/>
</dbReference>
<sequence>MRVAQTESHHANGASTVLLDRSDVSEVSEALAAIRRPVAVVRSAHGPKPVLLDPAGQLTPEILGQNLLAILPAIYPEWLGDRSFTATHRVRFPYVIGEMARGIATPQMTVEGVRAGGMAFFGSAGLDLAAIEAGVREIQSALGRDVGGWGANLIHNVQSDGVELATVDLFHRLGVRYVSASAFMQLTPAVVLYAVKGLRRGTDGRIMRAGRIFAKVSRDEVARQFLSPAPEPMLRALVAEGRITADEAALARGIPIAEDITAEADSGGHTDNRALTVLLPRLIDLRDDIAADYGYDVLPRVGAAGGLGTPAAVAAAFAAGAAYVLTGSVNQSALESGLSADARGLLAAAQSTDVAMAPAADMFEMGVTVQVLKRGTMFAQRAQRLGDFYRRHASLDDAPTDALKNLETAVLGLGVDQIWAETESFFATRDPQQIERARSDPKHRMALVFRWYLFNGAQWAREGNTARRADYQIWCGPAMGAFNEWVRGSFLEPVGARTVRQIALNLLEGAATVTRAGQLRTAGVAMPASAFDFRPRPLG</sequence>